<dbReference type="Proteomes" id="UP000307507">
    <property type="component" value="Unassembled WGS sequence"/>
</dbReference>
<dbReference type="EMBL" id="SSNZ01000004">
    <property type="protein sequence ID" value="THF49804.1"/>
    <property type="molecule type" value="Genomic_DNA"/>
</dbReference>
<proteinExistence type="predicted"/>
<evidence type="ECO:0000313" key="1">
    <source>
        <dbReference type="EMBL" id="THF49804.1"/>
    </source>
</evidence>
<organism evidence="1 2">
    <name type="scientific">Flavobacterium supellecticarium</name>
    <dbReference type="NCBI Taxonomy" id="2565924"/>
    <lineage>
        <taxon>Bacteria</taxon>
        <taxon>Pseudomonadati</taxon>
        <taxon>Bacteroidota</taxon>
        <taxon>Flavobacteriia</taxon>
        <taxon>Flavobacteriales</taxon>
        <taxon>Flavobacteriaceae</taxon>
        <taxon>Flavobacterium</taxon>
    </lineage>
</organism>
<dbReference type="AlphaFoldDB" id="A0A4S3ZVG4"/>
<name>A0A4S3ZVG4_9FLAO</name>
<dbReference type="InterPro" id="IPR021223">
    <property type="entry name" value="AbiGi"/>
</dbReference>
<gene>
    <name evidence="1" type="ORF">E6C50_10625</name>
</gene>
<protein>
    <recommendedName>
        <fullName evidence="3">Abortive phage resistance protein AbiGi, antitoxin</fullName>
    </recommendedName>
</protein>
<reference evidence="1 2" key="1">
    <citation type="submission" date="2019-04" db="EMBL/GenBank/DDBJ databases">
        <title>Flavobacterium sp. nov. isolated from construction timber.</title>
        <authorList>
            <person name="Lin S.-Y."/>
            <person name="Chang C.-T."/>
            <person name="Young C.-C."/>
        </authorList>
    </citation>
    <scope>NUCLEOTIDE SEQUENCE [LARGE SCALE GENOMIC DNA]</scope>
    <source>
        <strain evidence="1 2">CC-CTC003</strain>
    </source>
</reference>
<dbReference type="Pfam" id="PF10899">
    <property type="entry name" value="AbiGi"/>
    <property type="match status" value="1"/>
</dbReference>
<dbReference type="RefSeq" id="WP_136403213.1">
    <property type="nucleotide sequence ID" value="NZ_SSNZ01000004.1"/>
</dbReference>
<sequence>MQTTSNSLFHFTYHIDILSKILQTKFYGSYCKEHFECKSSKEEILSYTIYVPKISFCDIPEETINKYTSYGKYCIGLSKEWARRNRLNPVLYIEKNSMIAESFIRAFKGTPLGVGFVNRTASELAELYRLTESSPDRQAILDGIDHLLTQTEAMERIVTFSQYSPFYIKSYEDDLPRKDGVIKDYRFYDEREWCYVPESLQTSNGLYKNEQQYNEWRQQNENKPLIEEVSLDFDFSDITHLIVEKKEDIKTLAKEIEIMPAHKITSEQKELLIKKITLFENLK</sequence>
<comment type="caution">
    <text evidence="1">The sequence shown here is derived from an EMBL/GenBank/DDBJ whole genome shotgun (WGS) entry which is preliminary data.</text>
</comment>
<keyword evidence="2" id="KW-1185">Reference proteome</keyword>
<evidence type="ECO:0000313" key="2">
    <source>
        <dbReference type="Proteomes" id="UP000307507"/>
    </source>
</evidence>
<accession>A0A4S3ZVG4</accession>
<evidence type="ECO:0008006" key="3">
    <source>
        <dbReference type="Google" id="ProtNLM"/>
    </source>
</evidence>
<dbReference type="OrthoDB" id="680500at2"/>